<dbReference type="PANTHER" id="PTHR30514:SF10">
    <property type="entry name" value="MURR_RPIR FAMILY TRANSCRIPTIONAL REGULATOR"/>
    <property type="match status" value="1"/>
</dbReference>
<dbReference type="AlphaFoldDB" id="A0A9X8XH55"/>
<dbReference type="InterPro" id="IPR047640">
    <property type="entry name" value="RpiR-like"/>
</dbReference>
<dbReference type="GO" id="GO:0003677">
    <property type="term" value="F:DNA binding"/>
    <property type="evidence" value="ECO:0007669"/>
    <property type="project" value="InterPro"/>
</dbReference>
<dbReference type="Proteomes" id="UP000254559">
    <property type="component" value="Unassembled WGS sequence"/>
</dbReference>
<evidence type="ECO:0000313" key="3">
    <source>
        <dbReference type="Proteomes" id="UP000254559"/>
    </source>
</evidence>
<dbReference type="GO" id="GO:0097367">
    <property type="term" value="F:carbohydrate derivative binding"/>
    <property type="evidence" value="ECO:0007669"/>
    <property type="project" value="InterPro"/>
</dbReference>
<dbReference type="InterPro" id="IPR046348">
    <property type="entry name" value="SIS_dom_sf"/>
</dbReference>
<dbReference type="PANTHER" id="PTHR30514">
    <property type="entry name" value="GLUCOKINASE"/>
    <property type="match status" value="1"/>
</dbReference>
<name>A0A9X8XH55_STREQ</name>
<organism evidence="2 3">
    <name type="scientific">Streptococcus dysgalactiae subsp. equisimilis</name>
    <name type="common">Streptococcus equisimilis</name>
    <dbReference type="NCBI Taxonomy" id="119602"/>
    <lineage>
        <taxon>Bacteria</taxon>
        <taxon>Bacillati</taxon>
        <taxon>Bacillota</taxon>
        <taxon>Bacilli</taxon>
        <taxon>Lactobacillales</taxon>
        <taxon>Streptococcaceae</taxon>
        <taxon>Streptococcus</taxon>
    </lineage>
</organism>
<dbReference type="Gene3D" id="3.40.50.10490">
    <property type="entry name" value="Glucose-6-phosphate isomerase like protein, domain 1"/>
    <property type="match status" value="1"/>
</dbReference>
<feature type="domain" description="SIS" evidence="1">
    <location>
        <begin position="1"/>
        <end position="117"/>
    </location>
</feature>
<dbReference type="GO" id="GO:1901135">
    <property type="term" value="P:carbohydrate derivative metabolic process"/>
    <property type="evidence" value="ECO:0007669"/>
    <property type="project" value="InterPro"/>
</dbReference>
<dbReference type="GO" id="GO:0003700">
    <property type="term" value="F:DNA-binding transcription factor activity"/>
    <property type="evidence" value="ECO:0007669"/>
    <property type="project" value="InterPro"/>
</dbReference>
<dbReference type="InterPro" id="IPR001347">
    <property type="entry name" value="SIS_dom"/>
</dbReference>
<protein>
    <submittedName>
        <fullName evidence="2">Phosphosugar-binding transcriptionalregulator</fullName>
    </submittedName>
</protein>
<evidence type="ECO:0000259" key="1">
    <source>
        <dbReference type="PROSITE" id="PS51464"/>
    </source>
</evidence>
<evidence type="ECO:0000313" key="2">
    <source>
        <dbReference type="EMBL" id="SUN62345.1"/>
    </source>
</evidence>
<dbReference type="PROSITE" id="PS51464">
    <property type="entry name" value="SIS"/>
    <property type="match status" value="1"/>
</dbReference>
<proteinExistence type="predicted"/>
<comment type="caution">
    <text evidence="2">The sequence shown here is derived from an EMBL/GenBank/DDBJ whole genome shotgun (WGS) entry which is preliminary data.</text>
</comment>
<sequence length="140" mass="15816">MSRIQKDVRIHQLQGETIFNAYLAKKNSCAIVISYSGETTNLLKAMKLLQAQAVPIILMTSIGDNASIPMAQQVLRLATREKLYSKIGTFSTDTSITYLLECLYSGVFAKNYQENLNLRKQASKMIEFERTSSSQILREE</sequence>
<gene>
    <name evidence="2" type="ORF">NCTC11564_00451</name>
</gene>
<dbReference type="EMBL" id="UHFO01000001">
    <property type="protein sequence ID" value="SUN62345.1"/>
    <property type="molecule type" value="Genomic_DNA"/>
</dbReference>
<dbReference type="SUPFAM" id="SSF53697">
    <property type="entry name" value="SIS domain"/>
    <property type="match status" value="1"/>
</dbReference>
<accession>A0A9X8XH55</accession>
<reference evidence="2 3" key="1">
    <citation type="submission" date="2018-06" db="EMBL/GenBank/DDBJ databases">
        <authorList>
            <consortium name="Pathogen Informatics"/>
            <person name="Doyle S."/>
        </authorList>
    </citation>
    <scope>NUCLEOTIDE SEQUENCE [LARGE SCALE GENOMIC DNA]</scope>
    <source>
        <strain evidence="2 3">NCTC11564</strain>
    </source>
</reference>
<dbReference type="Pfam" id="PF01380">
    <property type="entry name" value="SIS"/>
    <property type="match status" value="1"/>
</dbReference>